<dbReference type="GO" id="GO:0005737">
    <property type="term" value="C:cytoplasm"/>
    <property type="evidence" value="ECO:0007669"/>
    <property type="project" value="TreeGrafter"/>
</dbReference>
<dbReference type="PANTHER" id="PTHR10953">
    <property type="entry name" value="UBIQUITIN-ACTIVATING ENZYME E1"/>
    <property type="match status" value="1"/>
</dbReference>
<keyword evidence="3" id="KW-1185">Reference proteome</keyword>
<dbReference type="GO" id="GO:0016779">
    <property type="term" value="F:nucleotidyltransferase activity"/>
    <property type="evidence" value="ECO:0007669"/>
    <property type="project" value="TreeGrafter"/>
</dbReference>
<dbReference type="PATRIC" id="fig|1004151.3.peg.1523"/>
<dbReference type="GO" id="GO:0008641">
    <property type="term" value="F:ubiquitin-like modifier activating enzyme activity"/>
    <property type="evidence" value="ECO:0007669"/>
    <property type="project" value="InterPro"/>
</dbReference>
<dbReference type="SUPFAM" id="SSF69572">
    <property type="entry name" value="Activating enzymes of the ubiquitin-like proteins"/>
    <property type="match status" value="1"/>
</dbReference>
<accession>W3VAQ7</accession>
<evidence type="ECO:0000259" key="1">
    <source>
        <dbReference type="Pfam" id="PF00899"/>
    </source>
</evidence>
<dbReference type="Pfam" id="PF00899">
    <property type="entry name" value="ThiF"/>
    <property type="match status" value="1"/>
</dbReference>
<sequence length="269" mass="30245">MSSSYFDSDDRYSRNVLYYHYLGANSKEVQEKISKSNVTIIGCGGIGNHISYLLATSGVGTISIVDSDIIEINNLTRQVLFSEEDVNSLKIDILERELLKRNSELNVKKVNLEIKHKDDLSKIEKSDLFIVSADTPFELIRWVNDYCFEKKQPYLNVGYINDISVIGPFVIPGETACFNCSKIVPDYVCDDELQDNLTTINSDFKAATFPSVNGVAASYAFGDVMKFLGGYGEILSKNRRIGIHSRKIKIETQEIPKNERCNICGLQPK</sequence>
<organism evidence="2 3">
    <name type="scientific">Photorhabdus khanii NC19</name>
    <dbReference type="NCBI Taxonomy" id="1004151"/>
    <lineage>
        <taxon>Bacteria</taxon>
        <taxon>Pseudomonadati</taxon>
        <taxon>Pseudomonadota</taxon>
        <taxon>Gammaproteobacteria</taxon>
        <taxon>Enterobacterales</taxon>
        <taxon>Morganellaceae</taxon>
        <taxon>Photorhabdus</taxon>
    </lineage>
</organism>
<dbReference type="InterPro" id="IPR035985">
    <property type="entry name" value="Ubiquitin-activating_enz"/>
</dbReference>
<dbReference type="AlphaFoldDB" id="W3VAQ7"/>
<comment type="caution">
    <text evidence="2">The sequence shown here is derived from an EMBL/GenBank/DDBJ whole genome shotgun (WGS) entry which is preliminary data.</text>
</comment>
<dbReference type="RefSeq" id="WP_241826109.1">
    <property type="nucleotide sequence ID" value="NZ_AYSJ01000006.1"/>
</dbReference>
<dbReference type="EMBL" id="AYSJ01000006">
    <property type="protein sequence ID" value="ETS32195.1"/>
    <property type="molecule type" value="Genomic_DNA"/>
</dbReference>
<dbReference type="Proteomes" id="UP000018957">
    <property type="component" value="Unassembled WGS sequence"/>
</dbReference>
<feature type="domain" description="THIF-type NAD/FAD binding fold" evidence="1">
    <location>
        <begin position="26"/>
        <end position="262"/>
    </location>
</feature>
<dbReference type="Gene3D" id="3.40.50.720">
    <property type="entry name" value="NAD(P)-binding Rossmann-like Domain"/>
    <property type="match status" value="1"/>
</dbReference>
<evidence type="ECO:0000313" key="3">
    <source>
        <dbReference type="Proteomes" id="UP000018957"/>
    </source>
</evidence>
<gene>
    <name evidence="2" type="ORF">PTE_01501</name>
</gene>
<dbReference type="InterPro" id="IPR045886">
    <property type="entry name" value="ThiF/MoeB/HesA"/>
</dbReference>
<protein>
    <submittedName>
        <fullName evidence="2">Dinucleotide-utilizing enzyme possibly involved in molybdopterin or thiamin biosynthesis</fullName>
    </submittedName>
</protein>
<evidence type="ECO:0000313" key="2">
    <source>
        <dbReference type="EMBL" id="ETS32195.1"/>
    </source>
</evidence>
<dbReference type="InterPro" id="IPR000594">
    <property type="entry name" value="ThiF_NAD_FAD-bd"/>
</dbReference>
<dbReference type="GO" id="GO:0004792">
    <property type="term" value="F:thiosulfate-cyanide sulfurtransferase activity"/>
    <property type="evidence" value="ECO:0007669"/>
    <property type="project" value="TreeGrafter"/>
</dbReference>
<proteinExistence type="predicted"/>
<name>W3VAQ7_9GAMM</name>
<reference evidence="2 3" key="1">
    <citation type="submission" date="2013-11" db="EMBL/GenBank/DDBJ databases">
        <title>Elucidation of the Photorhabdus temperata genome and generation of transposon mutant library to identify motility mutants.</title>
        <authorList>
            <person name="Hurst S.G.IV."/>
            <person name="Micheals B."/>
            <person name="Abebe-Akele F."/>
            <person name="Rowedder H."/>
            <person name="Bullock H."/>
            <person name="Jackobeck R."/>
            <person name="Janicki E."/>
            <person name="Tisa L.S."/>
        </authorList>
    </citation>
    <scope>NUCLEOTIDE SEQUENCE [LARGE SCALE GENOMIC DNA]</scope>
    <source>
        <strain evidence="2 3">NC19</strain>
    </source>
</reference>
<dbReference type="PANTHER" id="PTHR10953:SF102">
    <property type="entry name" value="ADENYLYLTRANSFERASE AND SULFURTRANSFERASE MOCS3"/>
    <property type="match status" value="1"/>
</dbReference>